<organism evidence="2 3">
    <name type="scientific">Rubritalea spongiae</name>
    <dbReference type="NCBI Taxonomy" id="430797"/>
    <lineage>
        <taxon>Bacteria</taxon>
        <taxon>Pseudomonadati</taxon>
        <taxon>Verrucomicrobiota</taxon>
        <taxon>Verrucomicrobiia</taxon>
        <taxon>Verrucomicrobiales</taxon>
        <taxon>Rubritaleaceae</taxon>
        <taxon>Rubritalea</taxon>
    </lineage>
</organism>
<keyword evidence="1" id="KW-0472">Membrane</keyword>
<dbReference type="Pfam" id="PF14316">
    <property type="entry name" value="DUF4381"/>
    <property type="match status" value="1"/>
</dbReference>
<accession>A0ABW5E2J0</accession>
<evidence type="ECO:0000256" key="1">
    <source>
        <dbReference type="SAM" id="Phobius"/>
    </source>
</evidence>
<proteinExistence type="predicted"/>
<evidence type="ECO:0000313" key="3">
    <source>
        <dbReference type="Proteomes" id="UP001597297"/>
    </source>
</evidence>
<keyword evidence="3" id="KW-1185">Reference proteome</keyword>
<dbReference type="RefSeq" id="WP_377094555.1">
    <property type="nucleotide sequence ID" value="NZ_JBHSJM010000001.1"/>
</dbReference>
<gene>
    <name evidence="2" type="ORF">ACFSQZ_09045</name>
</gene>
<dbReference type="InterPro" id="IPR025489">
    <property type="entry name" value="DUF4381"/>
</dbReference>
<name>A0ABW5E2J0_9BACT</name>
<dbReference type="Proteomes" id="UP001597297">
    <property type="component" value="Unassembled WGS sequence"/>
</dbReference>
<sequence>MNESHDISDLRDFAMPSAPSWWPLAPGLSLLILVVLWVLLCVAWWWYQRWKASAYRRAGALLVKDAQSLRELSVALKRVAMVSFGREEVASLYGEEWVKYLEGHCRGVKLTPLVNAGSQQVSSELRAQASKWIRGHQC</sequence>
<reference evidence="3" key="1">
    <citation type="journal article" date="2019" name="Int. J. Syst. Evol. Microbiol.">
        <title>The Global Catalogue of Microorganisms (GCM) 10K type strain sequencing project: providing services to taxonomists for standard genome sequencing and annotation.</title>
        <authorList>
            <consortium name="The Broad Institute Genomics Platform"/>
            <consortium name="The Broad Institute Genome Sequencing Center for Infectious Disease"/>
            <person name="Wu L."/>
            <person name="Ma J."/>
        </authorList>
    </citation>
    <scope>NUCLEOTIDE SEQUENCE [LARGE SCALE GENOMIC DNA]</scope>
    <source>
        <strain evidence="3">JCM 16545</strain>
    </source>
</reference>
<dbReference type="EMBL" id="JBHUJC010000026">
    <property type="protein sequence ID" value="MFD2276611.1"/>
    <property type="molecule type" value="Genomic_DNA"/>
</dbReference>
<comment type="caution">
    <text evidence="2">The sequence shown here is derived from an EMBL/GenBank/DDBJ whole genome shotgun (WGS) entry which is preliminary data.</text>
</comment>
<evidence type="ECO:0000313" key="2">
    <source>
        <dbReference type="EMBL" id="MFD2276611.1"/>
    </source>
</evidence>
<feature type="transmembrane region" description="Helical" evidence="1">
    <location>
        <begin position="20"/>
        <end position="47"/>
    </location>
</feature>
<protein>
    <submittedName>
        <fullName evidence="2">DUF4381 domain-containing protein</fullName>
    </submittedName>
</protein>
<keyword evidence="1" id="KW-0812">Transmembrane</keyword>
<keyword evidence="1" id="KW-1133">Transmembrane helix</keyword>